<dbReference type="InterPro" id="IPR050707">
    <property type="entry name" value="HTH_MetabolicPath_Reg"/>
</dbReference>
<evidence type="ECO:0000256" key="3">
    <source>
        <dbReference type="ARBA" id="ARBA00023163"/>
    </source>
</evidence>
<protein>
    <submittedName>
        <fullName evidence="7">IclR family transcriptional regulator</fullName>
    </submittedName>
    <submittedName>
        <fullName evidence="6">Transcriptional regulator, IclR family</fullName>
    </submittedName>
</protein>
<dbReference type="GO" id="GO:0045892">
    <property type="term" value="P:negative regulation of DNA-templated transcription"/>
    <property type="evidence" value="ECO:0007669"/>
    <property type="project" value="TreeGrafter"/>
</dbReference>
<evidence type="ECO:0000256" key="1">
    <source>
        <dbReference type="ARBA" id="ARBA00023015"/>
    </source>
</evidence>
<reference evidence="7 8" key="2">
    <citation type="submission" date="2018-06" db="EMBL/GenBank/DDBJ databases">
        <authorList>
            <consortium name="Pathogen Informatics"/>
            <person name="Doyle S."/>
        </authorList>
    </citation>
    <scope>NUCLEOTIDE SEQUENCE [LARGE SCALE GENOMIC DNA]</scope>
    <source>
        <strain evidence="7 8">NCTC10476</strain>
    </source>
</reference>
<dbReference type="InterPro" id="IPR014757">
    <property type="entry name" value="Tscrpt_reg_IclR_C"/>
</dbReference>
<dbReference type="PANTHER" id="PTHR30136:SF35">
    <property type="entry name" value="HTH-TYPE TRANSCRIPTIONAL REGULATOR RV1719"/>
    <property type="match status" value="1"/>
</dbReference>
<dbReference type="InterPro" id="IPR036388">
    <property type="entry name" value="WH-like_DNA-bd_sf"/>
</dbReference>
<sequence length="256" mass="28231">MSTLGNASSVLKLFAKQNIMHSHPGISFSDVINQLCLAKSTTSRLLMAMESEGLLERDPDTKLYHIGRLLLSISIQYLSTPLVDMAASMMIRLSQTTRCTGYISALDGREIMVLRMFYGQQFLPVVTPVGTRSPANETAVGRAILSRQNDSEVRECFSGHYRAGSPNSPQSLDALLAALALARQSGWTFARNETLQGVSSIATSVTNKHCSETIGLCLSFSSRDEKPFYQDEHVEALISMTRLLAEKLDDDYWLGK</sequence>
<dbReference type="GO" id="GO:0003700">
    <property type="term" value="F:DNA-binding transcription factor activity"/>
    <property type="evidence" value="ECO:0007669"/>
    <property type="project" value="TreeGrafter"/>
</dbReference>
<dbReference type="AlphaFoldDB" id="A0A0A5FQB6"/>
<keyword evidence="1" id="KW-0805">Transcription regulation</keyword>
<dbReference type="EMBL" id="LN681231">
    <property type="protein sequence ID" value="CEK26651.1"/>
    <property type="molecule type" value="Genomic_DNA"/>
</dbReference>
<dbReference type="InterPro" id="IPR029016">
    <property type="entry name" value="GAF-like_dom_sf"/>
</dbReference>
<evidence type="ECO:0000313" key="8">
    <source>
        <dbReference type="Proteomes" id="UP000255169"/>
    </source>
</evidence>
<dbReference type="Pfam" id="PF09339">
    <property type="entry name" value="HTH_IclR"/>
    <property type="match status" value="1"/>
</dbReference>
<organism evidence="6">
    <name type="scientific">Yersinia ruckeri</name>
    <dbReference type="NCBI Taxonomy" id="29486"/>
    <lineage>
        <taxon>Bacteria</taxon>
        <taxon>Pseudomonadati</taxon>
        <taxon>Pseudomonadota</taxon>
        <taxon>Gammaproteobacteria</taxon>
        <taxon>Enterobacterales</taxon>
        <taxon>Yersiniaceae</taxon>
        <taxon>Yersinia</taxon>
    </lineage>
</organism>
<gene>
    <name evidence="7" type="primary">kdgR_2</name>
    <name evidence="6" type="ORF">CSF007_4415</name>
    <name evidence="7" type="ORF">NCTC10476_01226</name>
</gene>
<feature type="domain" description="IclR-ED" evidence="5">
    <location>
        <begin position="69"/>
        <end position="254"/>
    </location>
</feature>
<dbReference type="InterPro" id="IPR005471">
    <property type="entry name" value="Tscrpt_reg_IclR_N"/>
</dbReference>
<dbReference type="PROSITE" id="PS51078">
    <property type="entry name" value="ICLR_ED"/>
    <property type="match status" value="1"/>
</dbReference>
<dbReference type="STRING" id="29486.UGYR_14275"/>
<dbReference type="SUPFAM" id="SSF46785">
    <property type="entry name" value="Winged helix' DNA-binding domain"/>
    <property type="match status" value="1"/>
</dbReference>
<dbReference type="Proteomes" id="UP000255169">
    <property type="component" value="Unassembled WGS sequence"/>
</dbReference>
<evidence type="ECO:0000313" key="7">
    <source>
        <dbReference type="EMBL" id="SUP99968.1"/>
    </source>
</evidence>
<keyword evidence="3" id="KW-0804">Transcription</keyword>
<evidence type="ECO:0000313" key="6">
    <source>
        <dbReference type="EMBL" id="CEK26651.1"/>
    </source>
</evidence>
<accession>A0A0A5FQB6</accession>
<keyword evidence="2" id="KW-0238">DNA-binding</keyword>
<dbReference type="RefSeq" id="WP_004720297.1">
    <property type="nucleotide sequence ID" value="NZ_CCYO01000018.1"/>
</dbReference>
<proteinExistence type="predicted"/>
<evidence type="ECO:0000259" key="4">
    <source>
        <dbReference type="PROSITE" id="PS51077"/>
    </source>
</evidence>
<dbReference type="SMART" id="SM00346">
    <property type="entry name" value="HTH_ICLR"/>
    <property type="match status" value="1"/>
</dbReference>
<feature type="domain" description="HTH iclR-type" evidence="4">
    <location>
        <begin position="1"/>
        <end position="68"/>
    </location>
</feature>
<evidence type="ECO:0000259" key="5">
    <source>
        <dbReference type="PROSITE" id="PS51078"/>
    </source>
</evidence>
<dbReference type="Pfam" id="PF01614">
    <property type="entry name" value="IclR_C"/>
    <property type="match status" value="1"/>
</dbReference>
<dbReference type="EMBL" id="UHJG01000001">
    <property type="protein sequence ID" value="SUP99968.1"/>
    <property type="molecule type" value="Genomic_DNA"/>
</dbReference>
<name>A0A0A5FQB6_YERRU</name>
<dbReference type="Gene3D" id="3.30.450.40">
    <property type="match status" value="1"/>
</dbReference>
<dbReference type="SUPFAM" id="SSF55781">
    <property type="entry name" value="GAF domain-like"/>
    <property type="match status" value="1"/>
</dbReference>
<dbReference type="GeneID" id="66878633"/>
<dbReference type="InterPro" id="IPR036390">
    <property type="entry name" value="WH_DNA-bd_sf"/>
</dbReference>
<dbReference type="OrthoDB" id="9807558at2"/>
<dbReference type="PANTHER" id="PTHR30136">
    <property type="entry name" value="HELIX-TURN-HELIX TRANSCRIPTIONAL REGULATOR, ICLR FAMILY"/>
    <property type="match status" value="1"/>
</dbReference>
<evidence type="ECO:0000256" key="2">
    <source>
        <dbReference type="ARBA" id="ARBA00023125"/>
    </source>
</evidence>
<dbReference type="GO" id="GO:0003677">
    <property type="term" value="F:DNA binding"/>
    <property type="evidence" value="ECO:0007669"/>
    <property type="project" value="UniProtKB-KW"/>
</dbReference>
<dbReference type="Gene3D" id="1.10.10.10">
    <property type="entry name" value="Winged helix-like DNA-binding domain superfamily/Winged helix DNA-binding domain"/>
    <property type="match status" value="1"/>
</dbReference>
<keyword evidence="8" id="KW-1185">Reference proteome</keyword>
<reference evidence="6" key="1">
    <citation type="journal article" date="2015" name="Genome Announc.">
        <title>Complete Genome Sequence of Yersinia ruckeri Strain CSF007-82, Etiologic Agent of Red Mouth Disease in Salmonid Fish.</title>
        <authorList>
            <person name="Nelson M.C."/>
            <person name="LaPatra S.E."/>
            <person name="Welch T.J."/>
            <person name="Graf J."/>
        </authorList>
    </citation>
    <scope>NUCLEOTIDE SEQUENCE</scope>
    <source>
        <strain evidence="6">CSF007-82</strain>
    </source>
</reference>
<dbReference type="PROSITE" id="PS51077">
    <property type="entry name" value="HTH_ICLR"/>
    <property type="match status" value="1"/>
</dbReference>